<organism evidence="10 11">
    <name type="scientific">Pseudidiomarina aestuarii</name>
    <dbReference type="NCBI Taxonomy" id="624146"/>
    <lineage>
        <taxon>Bacteria</taxon>
        <taxon>Pseudomonadati</taxon>
        <taxon>Pseudomonadota</taxon>
        <taxon>Gammaproteobacteria</taxon>
        <taxon>Alteromonadales</taxon>
        <taxon>Idiomarinaceae</taxon>
        <taxon>Pseudidiomarina</taxon>
    </lineage>
</organism>
<accession>A0A7Z6ZTK1</accession>
<dbReference type="Gene3D" id="3.90.950.10">
    <property type="match status" value="1"/>
</dbReference>
<dbReference type="PANTHER" id="PTHR43213:SF10">
    <property type="entry name" value="7-METHYL-GTP PYROPHOSPHATASE"/>
    <property type="match status" value="1"/>
</dbReference>
<dbReference type="SUPFAM" id="SSF52972">
    <property type="entry name" value="ITPase-like"/>
    <property type="match status" value="1"/>
</dbReference>
<evidence type="ECO:0000256" key="6">
    <source>
        <dbReference type="ARBA" id="ARBA00053369"/>
    </source>
</evidence>
<dbReference type="PIRSF" id="PIRSF006305">
    <property type="entry name" value="Maf"/>
    <property type="match status" value="1"/>
</dbReference>
<dbReference type="Pfam" id="PF02545">
    <property type="entry name" value="Maf"/>
    <property type="match status" value="1"/>
</dbReference>
<dbReference type="GO" id="GO:0047429">
    <property type="term" value="F:nucleoside triphosphate diphosphatase activity"/>
    <property type="evidence" value="ECO:0007669"/>
    <property type="project" value="InterPro"/>
</dbReference>
<dbReference type="NCBIfam" id="TIGR00172">
    <property type="entry name" value="maf"/>
    <property type="match status" value="1"/>
</dbReference>
<evidence type="ECO:0000256" key="7">
    <source>
        <dbReference type="ARBA" id="ARBA00060749"/>
    </source>
</evidence>
<reference evidence="11" key="1">
    <citation type="journal article" date="2018" name="Front. Microbiol.">
        <title>Genome-Based Analysis Reveals the Taxonomy and Diversity of the Family Idiomarinaceae.</title>
        <authorList>
            <person name="Liu Y."/>
            <person name="Lai Q."/>
            <person name="Shao Z."/>
        </authorList>
    </citation>
    <scope>NUCLEOTIDE SEQUENCE [LARGE SCALE GENOMIC DNA]</scope>
    <source>
        <strain evidence="11">KYW314</strain>
    </source>
</reference>
<comment type="caution">
    <text evidence="9">Lacks conserved residue(s) required for the propagation of feature annotation.</text>
</comment>
<dbReference type="AlphaFoldDB" id="A0A7Z6ZTK1"/>
<dbReference type="EMBL" id="PIPR01000001">
    <property type="protein sequence ID" value="RUO41142.1"/>
    <property type="molecule type" value="Genomic_DNA"/>
</dbReference>
<comment type="cofactor">
    <cofactor evidence="9">
        <name>a divalent metal cation</name>
        <dbReference type="ChEBI" id="CHEBI:60240"/>
    </cofactor>
</comment>
<dbReference type="PANTHER" id="PTHR43213">
    <property type="entry name" value="BIFUNCTIONAL DTTP/UTP PYROPHOSPHATASE/METHYLTRANSFERASE PROTEIN-RELATED"/>
    <property type="match status" value="1"/>
</dbReference>
<evidence type="ECO:0000313" key="10">
    <source>
        <dbReference type="EMBL" id="RUO41142.1"/>
    </source>
</evidence>
<comment type="catalytic activity">
    <reaction evidence="5 9">
        <text>N(7)-methyl-GTP + H2O = N(7)-methyl-GMP + diphosphate + H(+)</text>
        <dbReference type="Rhea" id="RHEA:58744"/>
        <dbReference type="ChEBI" id="CHEBI:15377"/>
        <dbReference type="ChEBI" id="CHEBI:15378"/>
        <dbReference type="ChEBI" id="CHEBI:33019"/>
        <dbReference type="ChEBI" id="CHEBI:58285"/>
        <dbReference type="ChEBI" id="CHEBI:87133"/>
    </reaction>
</comment>
<dbReference type="FunFam" id="3.90.950.10:FF:000005">
    <property type="entry name" value="7-methyl-GTP pyrophosphatase"/>
    <property type="match status" value="1"/>
</dbReference>
<comment type="caution">
    <text evidence="10">The sequence shown here is derived from an EMBL/GenBank/DDBJ whole genome shotgun (WGS) entry which is preliminary data.</text>
</comment>
<feature type="site" description="Important for substrate specificity" evidence="9">
    <location>
        <position position="156"/>
    </location>
</feature>
<sequence>MDSLPLILASTSPYRRALLEKTGLRFSVAAPEVDETPLAAETAAQLVGRLAVAKAQALAAQYPQHILIGSDQVAVVEGEILGKPGTSERAVAQLMQMSGKTVTFLTGLAVYRSSDGALQQIVEPFAVHFRSLTQAEIEGYVRLEQPLNCAGSFKSEALGISLFERLEGQDPNSLIGLPLIALLKMLREWGVNPLLEPAKVS</sequence>
<evidence type="ECO:0000256" key="1">
    <source>
        <dbReference type="ARBA" id="ARBA00004496"/>
    </source>
</evidence>
<proteinExistence type="inferred from homology"/>
<keyword evidence="11" id="KW-1185">Reference proteome</keyword>
<comment type="function">
    <text evidence="6 9">Nucleoside triphosphate pyrophosphatase that hydrolyzes 7-methyl-GTP (m(7)GTP). May have a dual role in cell division arrest and in preventing the incorporation of modified nucleotides into cellular nucleic acids.</text>
</comment>
<feature type="site" description="Important for substrate specificity" evidence="9">
    <location>
        <position position="14"/>
    </location>
</feature>
<dbReference type="HAMAP" id="MF_00528">
    <property type="entry name" value="Maf"/>
    <property type="match status" value="1"/>
</dbReference>
<dbReference type="InterPro" id="IPR029001">
    <property type="entry name" value="ITPase-like_fam"/>
</dbReference>
<evidence type="ECO:0000256" key="8">
    <source>
        <dbReference type="ARBA" id="ARBA00068163"/>
    </source>
</evidence>
<evidence type="ECO:0000256" key="5">
    <source>
        <dbReference type="ARBA" id="ARBA00050213"/>
    </source>
</evidence>
<dbReference type="GO" id="GO:0005737">
    <property type="term" value="C:cytoplasm"/>
    <property type="evidence" value="ECO:0007669"/>
    <property type="project" value="UniProtKB-SubCell"/>
</dbReference>
<feature type="active site" description="Proton acceptor" evidence="9">
    <location>
        <position position="71"/>
    </location>
</feature>
<evidence type="ECO:0000313" key="11">
    <source>
        <dbReference type="Proteomes" id="UP000287766"/>
    </source>
</evidence>
<comment type="subcellular location">
    <subcellularLocation>
        <location evidence="1 9">Cytoplasm</location>
    </subcellularLocation>
</comment>
<dbReference type="RefSeq" id="WP_169929873.1">
    <property type="nucleotide sequence ID" value="NZ_PIPR01000001.1"/>
</dbReference>
<dbReference type="CDD" id="cd00555">
    <property type="entry name" value="Maf"/>
    <property type="match status" value="1"/>
</dbReference>
<keyword evidence="4 9" id="KW-0546">Nucleotide metabolism</keyword>
<dbReference type="EC" id="3.6.1.-" evidence="9"/>
<evidence type="ECO:0000256" key="2">
    <source>
        <dbReference type="ARBA" id="ARBA00022490"/>
    </source>
</evidence>
<comment type="similarity">
    <text evidence="7 9">Belongs to the Maf family. YceF subfamily.</text>
</comment>
<evidence type="ECO:0000256" key="4">
    <source>
        <dbReference type="ARBA" id="ARBA00023080"/>
    </source>
</evidence>
<keyword evidence="3 9" id="KW-0378">Hydrolase</keyword>
<dbReference type="InterPro" id="IPR003697">
    <property type="entry name" value="Maf-like"/>
</dbReference>
<protein>
    <recommendedName>
        <fullName evidence="8 9">7-methyl-GTP pyrophosphatase</fullName>
        <shortName evidence="9">m(7)GTP pyrophosphatase</shortName>
        <ecNumber evidence="9">3.6.1.-</ecNumber>
    </recommendedName>
</protein>
<gene>
    <name evidence="10" type="ORF">CWE22_02855</name>
</gene>
<evidence type="ECO:0000256" key="9">
    <source>
        <dbReference type="HAMAP-Rule" id="MF_00528"/>
    </source>
</evidence>
<feature type="site" description="Important for substrate specificity" evidence="9">
    <location>
        <position position="72"/>
    </location>
</feature>
<dbReference type="GO" id="GO:0009117">
    <property type="term" value="P:nucleotide metabolic process"/>
    <property type="evidence" value="ECO:0007669"/>
    <property type="project" value="UniProtKB-KW"/>
</dbReference>
<keyword evidence="2 9" id="KW-0963">Cytoplasm</keyword>
<name>A0A7Z6ZTK1_9GAMM</name>
<evidence type="ECO:0000256" key="3">
    <source>
        <dbReference type="ARBA" id="ARBA00022801"/>
    </source>
</evidence>
<dbReference type="Proteomes" id="UP000287766">
    <property type="component" value="Unassembled WGS sequence"/>
</dbReference>